<feature type="domain" description="Myb-like" evidence="2">
    <location>
        <begin position="249"/>
        <end position="297"/>
    </location>
</feature>
<dbReference type="SUPFAM" id="SSF46689">
    <property type="entry name" value="Homeodomain-like"/>
    <property type="match status" value="1"/>
</dbReference>
<dbReference type="Proteomes" id="UP000803884">
    <property type="component" value="Unassembled WGS sequence"/>
</dbReference>
<feature type="domain" description="Myb-like" evidence="2">
    <location>
        <begin position="298"/>
        <end position="348"/>
    </location>
</feature>
<feature type="region of interest" description="Disordered" evidence="1">
    <location>
        <begin position="399"/>
        <end position="457"/>
    </location>
</feature>
<feature type="region of interest" description="Disordered" evidence="1">
    <location>
        <begin position="103"/>
        <end position="136"/>
    </location>
</feature>
<gene>
    <name evidence="3" type="ORF">WHR41_00134</name>
</gene>
<feature type="region of interest" description="Disordered" evidence="1">
    <location>
        <begin position="350"/>
        <end position="377"/>
    </location>
</feature>
<dbReference type="InterPro" id="IPR009057">
    <property type="entry name" value="Homeodomain-like_sf"/>
</dbReference>
<evidence type="ECO:0000313" key="3">
    <source>
        <dbReference type="EMBL" id="KAL1590948.1"/>
    </source>
</evidence>
<feature type="compositionally biased region" description="Polar residues" evidence="1">
    <location>
        <begin position="445"/>
        <end position="457"/>
    </location>
</feature>
<evidence type="ECO:0000259" key="2">
    <source>
        <dbReference type="SMART" id="SM00717"/>
    </source>
</evidence>
<name>A0AB34L129_9PEZI</name>
<dbReference type="SMART" id="SM00717">
    <property type="entry name" value="SANT"/>
    <property type="match status" value="2"/>
</dbReference>
<accession>A0AB34L129</accession>
<evidence type="ECO:0000256" key="1">
    <source>
        <dbReference type="SAM" id="MobiDB-lite"/>
    </source>
</evidence>
<evidence type="ECO:0000313" key="4">
    <source>
        <dbReference type="Proteomes" id="UP000803884"/>
    </source>
</evidence>
<dbReference type="GeneID" id="96001578"/>
<organism evidence="3 4">
    <name type="scientific">Cladosporium halotolerans</name>
    <dbReference type="NCBI Taxonomy" id="1052096"/>
    <lineage>
        <taxon>Eukaryota</taxon>
        <taxon>Fungi</taxon>
        <taxon>Dikarya</taxon>
        <taxon>Ascomycota</taxon>
        <taxon>Pezizomycotina</taxon>
        <taxon>Dothideomycetes</taxon>
        <taxon>Dothideomycetidae</taxon>
        <taxon>Cladosporiales</taxon>
        <taxon>Cladosporiaceae</taxon>
        <taxon>Cladosporium</taxon>
    </lineage>
</organism>
<proteinExistence type="predicted"/>
<dbReference type="Pfam" id="PF13921">
    <property type="entry name" value="Myb_DNA-bind_6"/>
    <property type="match status" value="1"/>
</dbReference>
<dbReference type="Gene3D" id="1.10.10.60">
    <property type="entry name" value="Homeodomain-like"/>
    <property type="match status" value="1"/>
</dbReference>
<reference evidence="3 4" key="1">
    <citation type="journal article" date="2020" name="Microbiol. Resour. Announc.">
        <title>Draft Genome Sequence of a Cladosporium Species Isolated from the Mesophotic Ascidian Didemnum maculosum.</title>
        <authorList>
            <person name="Gioti A."/>
            <person name="Siaperas R."/>
            <person name="Nikolaivits E."/>
            <person name="Le Goff G."/>
            <person name="Ouazzani J."/>
            <person name="Kotoulas G."/>
            <person name="Topakas E."/>
        </authorList>
    </citation>
    <scope>NUCLEOTIDE SEQUENCE [LARGE SCALE GENOMIC DNA]</scope>
    <source>
        <strain evidence="3 4">TM138-S3</strain>
    </source>
</reference>
<dbReference type="RefSeq" id="XP_069234053.1">
    <property type="nucleotide sequence ID" value="XM_069368740.1"/>
</dbReference>
<feature type="compositionally biased region" description="Basic and acidic residues" evidence="1">
    <location>
        <begin position="427"/>
        <end position="437"/>
    </location>
</feature>
<dbReference type="AlphaFoldDB" id="A0AB34L129"/>
<sequence>MASVATLARPYQDYAFDYGSQGLPQQPADHVAVTAAEYGQLMAAQSFQQPQSNPYMHSPEPATQAYQQHGMAAVLPSHISATEAPYGVEQAHMMPVSRRVSHATPAYGSPHENMQSQLAYQQQHPQQPQHSSARKRSHAEFYEYPEMHHMHASSVSSSVHVPVDMTPNGHHGSISAPAYAYGSDISPTHSPSGHSVSHHHHRLPNQPPPSKFHRTGYGEEMYTAAEDHGPPSVVGQPGMPEPAAKPKGPKLKFTPEDDALLVELKETKNLTWKQIADFFPGRSSGTLQVRYCTKLKAKTMVWTDDMLDRLRQSLEEYEHDRWRIVSSKVGNGFSAAACKEKIDELNGVPIERRSPVAGDEPLDSMPASAIGDDDASQSFDKYENSLSVHSQSFDGSMSQAAAAIAAEHPQQQPYESALPPHQQSMADPRRLSDHHPYESALPPHHQQQMNNRISEVA</sequence>
<comment type="caution">
    <text evidence="3">The sequence shown here is derived from an EMBL/GenBank/DDBJ whole genome shotgun (WGS) entry which is preliminary data.</text>
</comment>
<feature type="compositionally biased region" description="Low complexity" evidence="1">
    <location>
        <begin position="186"/>
        <end position="195"/>
    </location>
</feature>
<feature type="compositionally biased region" description="Low complexity" evidence="1">
    <location>
        <begin position="115"/>
        <end position="131"/>
    </location>
</feature>
<feature type="region of interest" description="Disordered" evidence="1">
    <location>
        <begin position="184"/>
        <end position="211"/>
    </location>
</feature>
<keyword evidence="4" id="KW-1185">Reference proteome</keyword>
<dbReference type="InterPro" id="IPR001005">
    <property type="entry name" value="SANT/Myb"/>
</dbReference>
<dbReference type="EMBL" id="JAAQHG020000001">
    <property type="protein sequence ID" value="KAL1590948.1"/>
    <property type="molecule type" value="Genomic_DNA"/>
</dbReference>
<protein>
    <recommendedName>
        <fullName evidence="2">Myb-like domain-containing protein</fullName>
    </recommendedName>
</protein>
<dbReference type="CDD" id="cd00167">
    <property type="entry name" value="SANT"/>
    <property type="match status" value="1"/>
</dbReference>